<dbReference type="SUPFAM" id="SSF54593">
    <property type="entry name" value="Glyoxalase/Bleomycin resistance protein/Dihydroxybiphenyl dioxygenase"/>
    <property type="match status" value="1"/>
</dbReference>
<dbReference type="CDD" id="cd06588">
    <property type="entry name" value="PhnB_like"/>
    <property type="match status" value="1"/>
</dbReference>
<dbReference type="InterPro" id="IPR028973">
    <property type="entry name" value="PhnB-like"/>
</dbReference>
<dbReference type="AlphaFoldDB" id="A0A3N2C501"/>
<dbReference type="Proteomes" id="UP000266915">
    <property type="component" value="Unassembled WGS sequence"/>
</dbReference>
<dbReference type="RefSeq" id="WP_085512333.1">
    <property type="nucleotide sequence ID" value="NZ_FXAP01000004.1"/>
</dbReference>
<comment type="caution">
    <text evidence="2">The sequence shown here is derived from an EMBL/GenBank/DDBJ whole genome shotgun (WGS) entry which is preliminary data.</text>
</comment>
<evidence type="ECO:0000259" key="1">
    <source>
        <dbReference type="Pfam" id="PF00903"/>
    </source>
</evidence>
<dbReference type="InterPro" id="IPR029068">
    <property type="entry name" value="Glyas_Bleomycin-R_OHBP_Dase"/>
</dbReference>
<dbReference type="PANTHER" id="PTHR33990:SF1">
    <property type="entry name" value="PROTEIN YJDN"/>
    <property type="match status" value="1"/>
</dbReference>
<keyword evidence="3" id="KW-1185">Reference proteome</keyword>
<dbReference type="PANTHER" id="PTHR33990">
    <property type="entry name" value="PROTEIN YJDN-RELATED"/>
    <property type="match status" value="1"/>
</dbReference>
<gene>
    <name evidence="2" type="ORF">EDD42_2692</name>
</gene>
<dbReference type="Gene3D" id="3.10.180.10">
    <property type="entry name" value="2,3-Dihydroxybiphenyl 1,2-Dioxygenase, domain 1"/>
    <property type="match status" value="1"/>
</dbReference>
<sequence length="152" mass="16083">MSITTTTHLNFQGDARAALEFYQSVFGGRTTIASYSDFGMPKDAPGADLVVFGQVESEDGFRVMAYDSPGAPAASLIGTGTTRREHGTTLTEQSCFVAVRGETLAEVETFWDRLVVGGSVVEELAASAWSPGFGMVTDRFGVTWVLDVAAAG</sequence>
<dbReference type="Pfam" id="PF00903">
    <property type="entry name" value="Glyoxalase"/>
    <property type="match status" value="1"/>
</dbReference>
<feature type="domain" description="Glyoxalase/fosfomycin resistance/dioxygenase" evidence="1">
    <location>
        <begin position="12"/>
        <end position="145"/>
    </location>
</feature>
<proteinExistence type="predicted"/>
<evidence type="ECO:0000313" key="3">
    <source>
        <dbReference type="Proteomes" id="UP000266915"/>
    </source>
</evidence>
<evidence type="ECO:0000313" key="2">
    <source>
        <dbReference type="EMBL" id="ROR82601.1"/>
    </source>
</evidence>
<reference evidence="2 3" key="1">
    <citation type="submission" date="2018-11" db="EMBL/GenBank/DDBJ databases">
        <title>Sequencing the genomes of 1000 actinobacteria strains.</title>
        <authorList>
            <person name="Klenk H.-P."/>
        </authorList>
    </citation>
    <scope>NUCLEOTIDE SEQUENCE [LARGE SCALE GENOMIC DNA]</scope>
    <source>
        <strain evidence="2 3">DSM 14012</strain>
    </source>
</reference>
<dbReference type="InterPro" id="IPR004360">
    <property type="entry name" value="Glyas_Fos-R_dOase_dom"/>
</dbReference>
<protein>
    <submittedName>
        <fullName evidence="2">PhnB protein</fullName>
    </submittedName>
</protein>
<organism evidence="2 3">
    <name type="scientific">Plantibacter flavus</name>
    <dbReference type="NCBI Taxonomy" id="150123"/>
    <lineage>
        <taxon>Bacteria</taxon>
        <taxon>Bacillati</taxon>
        <taxon>Actinomycetota</taxon>
        <taxon>Actinomycetes</taxon>
        <taxon>Micrococcales</taxon>
        <taxon>Microbacteriaceae</taxon>
        <taxon>Plantibacter</taxon>
    </lineage>
</organism>
<accession>A0A3N2C501</accession>
<dbReference type="EMBL" id="RKHL01000001">
    <property type="protein sequence ID" value="ROR82601.1"/>
    <property type="molecule type" value="Genomic_DNA"/>
</dbReference>
<name>A0A3N2C501_9MICO</name>